<evidence type="ECO:0000256" key="12">
    <source>
        <dbReference type="ARBA" id="ARBA00048800"/>
    </source>
</evidence>
<dbReference type="EMBL" id="JAKMXF010000144">
    <property type="protein sequence ID" value="KAI6656361.1"/>
    <property type="molecule type" value="Genomic_DNA"/>
</dbReference>
<accession>A0AAV7K583</accession>
<comment type="subcellular location">
    <subcellularLocation>
        <location evidence="2">Endomembrane system</location>
        <topology evidence="2">Multi-pass membrane protein</topology>
    </subcellularLocation>
</comment>
<feature type="region of interest" description="Disordered" evidence="17">
    <location>
        <begin position="1"/>
        <end position="32"/>
    </location>
</feature>
<evidence type="ECO:0000256" key="15">
    <source>
        <dbReference type="ARBA" id="ARBA00049322"/>
    </source>
</evidence>
<comment type="catalytic activity">
    <reaction evidence="8">
        <text>13-octadecanoyloxy-octadecanoate + H2O = 13-hydroxy-octadecanoate + octadecanoate + H(+)</text>
        <dbReference type="Rhea" id="RHEA:52084"/>
        <dbReference type="ChEBI" id="CHEBI:15377"/>
        <dbReference type="ChEBI" id="CHEBI:15378"/>
        <dbReference type="ChEBI" id="CHEBI:25629"/>
        <dbReference type="ChEBI" id="CHEBI:136304"/>
        <dbReference type="ChEBI" id="CHEBI:136335"/>
    </reaction>
    <physiologicalReaction direction="left-to-right" evidence="8">
        <dbReference type="Rhea" id="RHEA:52085"/>
    </physiologicalReaction>
</comment>
<evidence type="ECO:0000256" key="4">
    <source>
        <dbReference type="ARBA" id="ARBA00022692"/>
    </source>
</evidence>
<evidence type="ECO:0000313" key="19">
    <source>
        <dbReference type="EMBL" id="KAI6656361.1"/>
    </source>
</evidence>
<comment type="catalytic activity">
    <reaction evidence="9">
        <text>9-hexadecanoyloxy-octadecanoate + H2O = 9-hydroxy-octadecanoate + hexadecanoate + H(+)</text>
        <dbReference type="Rhea" id="RHEA:52052"/>
        <dbReference type="ChEBI" id="CHEBI:7896"/>
        <dbReference type="ChEBI" id="CHEBI:15377"/>
        <dbReference type="ChEBI" id="CHEBI:15378"/>
        <dbReference type="ChEBI" id="CHEBI:83670"/>
        <dbReference type="ChEBI" id="CHEBI:136286"/>
    </reaction>
    <physiologicalReaction direction="left-to-right" evidence="9">
        <dbReference type="Rhea" id="RHEA:52053"/>
    </physiologicalReaction>
</comment>
<feature type="transmembrane region" description="Helical" evidence="18">
    <location>
        <begin position="99"/>
        <end position="118"/>
    </location>
</feature>
<evidence type="ECO:0000256" key="11">
    <source>
        <dbReference type="ARBA" id="ARBA00048701"/>
    </source>
</evidence>
<comment type="catalytic activity">
    <reaction evidence="11">
        <text>12-(9Z-octadecenoyloxy)-octadecanoate + H2O = 12-hydroxyoctadecanoate + (9Z)-octadecenoate + H(+)</text>
        <dbReference type="Rhea" id="RHEA:52060"/>
        <dbReference type="ChEBI" id="CHEBI:15377"/>
        <dbReference type="ChEBI" id="CHEBI:15378"/>
        <dbReference type="ChEBI" id="CHEBI:30823"/>
        <dbReference type="ChEBI" id="CHEBI:84201"/>
        <dbReference type="ChEBI" id="CHEBI:136302"/>
    </reaction>
    <physiologicalReaction direction="left-to-right" evidence="11">
        <dbReference type="Rhea" id="RHEA:52061"/>
    </physiologicalReaction>
</comment>
<keyword evidence="5 18" id="KW-1133">Transmembrane helix</keyword>
<reference evidence="19 20" key="1">
    <citation type="journal article" date="2023" name="BMC Biol.">
        <title>The compact genome of the sponge Oopsacas minuta (Hexactinellida) is lacking key metazoan core genes.</title>
        <authorList>
            <person name="Santini S."/>
            <person name="Schenkelaars Q."/>
            <person name="Jourda C."/>
            <person name="Duchesne M."/>
            <person name="Belahbib H."/>
            <person name="Rocher C."/>
            <person name="Selva M."/>
            <person name="Riesgo A."/>
            <person name="Vervoort M."/>
            <person name="Leys S.P."/>
            <person name="Kodjabachian L."/>
            <person name="Le Bivic A."/>
            <person name="Borchiellini C."/>
            <person name="Claverie J.M."/>
            <person name="Renard E."/>
        </authorList>
    </citation>
    <scope>NUCLEOTIDE SEQUENCE [LARGE SCALE GENOMIC DNA]</scope>
    <source>
        <strain evidence="19">SPO-2</strain>
    </source>
</reference>
<keyword evidence="20" id="KW-1185">Reference proteome</keyword>
<evidence type="ECO:0000256" key="6">
    <source>
        <dbReference type="ARBA" id="ARBA00023136"/>
    </source>
</evidence>
<keyword evidence="4 18" id="KW-0812">Transmembrane</keyword>
<feature type="transmembrane region" description="Helical" evidence="18">
    <location>
        <begin position="201"/>
        <end position="221"/>
    </location>
</feature>
<comment type="catalytic activity">
    <reaction evidence="14">
        <text>13-(9Z-octadecenoyloxy)-octadecanoate + H2O = 13-hydroxy-octadecanoate + (9Z)-octadecenoate + H(+)</text>
        <dbReference type="Rhea" id="RHEA:52064"/>
        <dbReference type="ChEBI" id="CHEBI:15377"/>
        <dbReference type="ChEBI" id="CHEBI:15378"/>
        <dbReference type="ChEBI" id="CHEBI:30823"/>
        <dbReference type="ChEBI" id="CHEBI:136303"/>
        <dbReference type="ChEBI" id="CHEBI:136304"/>
    </reaction>
    <physiologicalReaction direction="left-to-right" evidence="14">
        <dbReference type="Rhea" id="RHEA:52065"/>
    </physiologicalReaction>
</comment>
<evidence type="ECO:0000256" key="2">
    <source>
        <dbReference type="ARBA" id="ARBA00004127"/>
    </source>
</evidence>
<proteinExistence type="inferred from homology"/>
<comment type="catalytic activity">
    <reaction evidence="12">
        <text>9-(9Z-octadecenoyloxy)-octadecanoate + H2O = 9-hydroxy-octadecanoate + (9Z)-octadecenoate + H(+)</text>
        <dbReference type="Rhea" id="RHEA:52048"/>
        <dbReference type="ChEBI" id="CHEBI:15377"/>
        <dbReference type="ChEBI" id="CHEBI:15378"/>
        <dbReference type="ChEBI" id="CHEBI:30823"/>
        <dbReference type="ChEBI" id="CHEBI:136282"/>
        <dbReference type="ChEBI" id="CHEBI:136286"/>
    </reaction>
    <physiologicalReaction direction="left-to-right" evidence="12">
        <dbReference type="Rhea" id="RHEA:52049"/>
    </physiologicalReaction>
</comment>
<sequence>MTTKLVPDGLDDQEELWDSSSSSEDEGPVPSGTITNTLTKRASPFTQSTFHCFSLAVYVGIKTYEATIFKGIPADVINTSFTGWQTFGARWKYLTYINLWIQFLYFFLAFFTDVVPASPLTPKLRRLTHLIYSCFAFPLGIFVMVTFWGVYWVDPELIWPKVIADHLPPLLNHLWHTAVGVLILSECVLMPHEYMPLMPTAYMVCFGASLYVLWVLLVFTMTDKWVYPLLAVMPKPLIPVFFIFLTLLLLLFTFMGYVLNRILWTVNVPVRRKEE</sequence>
<comment type="catalytic activity">
    <reaction evidence="16">
        <text>12-(9Z-hexadecenoyloxy)-octadecanoate + H2O = 12-hydroxyoctadecanoate + (9Z)-hexadecenoate + H(+)</text>
        <dbReference type="Rhea" id="RHEA:52072"/>
        <dbReference type="ChEBI" id="CHEBI:15377"/>
        <dbReference type="ChEBI" id="CHEBI:15378"/>
        <dbReference type="ChEBI" id="CHEBI:32372"/>
        <dbReference type="ChEBI" id="CHEBI:84201"/>
        <dbReference type="ChEBI" id="CHEBI:136312"/>
    </reaction>
    <physiologicalReaction direction="left-to-right" evidence="16">
        <dbReference type="Rhea" id="RHEA:52073"/>
    </physiologicalReaction>
</comment>
<evidence type="ECO:0000256" key="8">
    <source>
        <dbReference type="ARBA" id="ARBA00047427"/>
    </source>
</evidence>
<keyword evidence="6 18" id="KW-0472">Membrane</keyword>
<evidence type="ECO:0000256" key="14">
    <source>
        <dbReference type="ARBA" id="ARBA00049296"/>
    </source>
</evidence>
<comment type="catalytic activity">
    <reaction evidence="13">
        <text>9-octadecanoyloxy-octadecanoate + H2O = 9-hydroxy-octadecanoate + octadecanoate + H(+)</text>
        <dbReference type="Rhea" id="RHEA:52096"/>
        <dbReference type="ChEBI" id="CHEBI:15377"/>
        <dbReference type="ChEBI" id="CHEBI:15378"/>
        <dbReference type="ChEBI" id="CHEBI:25629"/>
        <dbReference type="ChEBI" id="CHEBI:136286"/>
        <dbReference type="ChEBI" id="CHEBI:136373"/>
    </reaction>
    <physiologicalReaction direction="left-to-right" evidence="13">
        <dbReference type="Rhea" id="RHEA:52097"/>
    </physiologicalReaction>
</comment>
<dbReference type="Pfam" id="PF04750">
    <property type="entry name" value="Far-17a_AIG1"/>
    <property type="match status" value="1"/>
</dbReference>
<gene>
    <name evidence="19" type="ORF">LOD99_1160</name>
</gene>
<comment type="catalytic activity">
    <reaction evidence="1">
        <text>9-(9Z-hexadecenoyloxy)-octadecanoate + H2O = (9Z)-hexadecenoate + 9-hydroxy-octadecanoate + H(+)</text>
        <dbReference type="Rhea" id="RHEA:52068"/>
        <dbReference type="ChEBI" id="CHEBI:15377"/>
        <dbReference type="ChEBI" id="CHEBI:15378"/>
        <dbReference type="ChEBI" id="CHEBI:32372"/>
        <dbReference type="ChEBI" id="CHEBI:136286"/>
        <dbReference type="ChEBI" id="CHEBI:136309"/>
    </reaction>
    <physiologicalReaction direction="left-to-right" evidence="1">
        <dbReference type="Rhea" id="RHEA:52069"/>
    </physiologicalReaction>
</comment>
<dbReference type="AlphaFoldDB" id="A0AAV7K583"/>
<dbReference type="Proteomes" id="UP001165289">
    <property type="component" value="Unassembled WGS sequence"/>
</dbReference>
<evidence type="ECO:0000256" key="7">
    <source>
        <dbReference type="ARBA" id="ARBA00047368"/>
    </source>
</evidence>
<dbReference type="PANTHER" id="PTHR10989">
    <property type="entry name" value="ANDROGEN-INDUCED PROTEIN 1-RELATED"/>
    <property type="match status" value="1"/>
</dbReference>
<evidence type="ECO:0000256" key="9">
    <source>
        <dbReference type="ARBA" id="ARBA00047863"/>
    </source>
</evidence>
<feature type="transmembrane region" description="Helical" evidence="18">
    <location>
        <begin position="130"/>
        <end position="153"/>
    </location>
</feature>
<evidence type="ECO:0000256" key="16">
    <source>
        <dbReference type="ARBA" id="ARBA00049428"/>
    </source>
</evidence>
<organism evidence="19 20">
    <name type="scientific">Oopsacas minuta</name>
    <dbReference type="NCBI Taxonomy" id="111878"/>
    <lineage>
        <taxon>Eukaryota</taxon>
        <taxon>Metazoa</taxon>
        <taxon>Porifera</taxon>
        <taxon>Hexactinellida</taxon>
        <taxon>Hexasterophora</taxon>
        <taxon>Lyssacinosida</taxon>
        <taxon>Leucopsacidae</taxon>
        <taxon>Oopsacas</taxon>
    </lineage>
</organism>
<dbReference type="InterPro" id="IPR006838">
    <property type="entry name" value="ADTRP_AIG1"/>
</dbReference>
<name>A0AAV7K583_9METZ</name>
<feature type="transmembrane region" description="Helical" evidence="18">
    <location>
        <begin position="241"/>
        <end position="263"/>
    </location>
</feature>
<feature type="compositionally biased region" description="Acidic residues" evidence="17">
    <location>
        <begin position="9"/>
        <end position="27"/>
    </location>
</feature>
<evidence type="ECO:0000256" key="18">
    <source>
        <dbReference type="SAM" id="Phobius"/>
    </source>
</evidence>
<evidence type="ECO:0000256" key="13">
    <source>
        <dbReference type="ARBA" id="ARBA00049221"/>
    </source>
</evidence>
<comment type="similarity">
    <text evidence="3">Belongs to the AIG1 family.</text>
</comment>
<comment type="catalytic activity">
    <reaction evidence="10">
        <text>12-octadecanoyloxy-octadecanoate + H2O = 12-hydroxyoctadecanoate + octadecanoate + H(+)</text>
        <dbReference type="Rhea" id="RHEA:52080"/>
        <dbReference type="ChEBI" id="CHEBI:15377"/>
        <dbReference type="ChEBI" id="CHEBI:15378"/>
        <dbReference type="ChEBI" id="CHEBI:25629"/>
        <dbReference type="ChEBI" id="CHEBI:84201"/>
        <dbReference type="ChEBI" id="CHEBI:136330"/>
    </reaction>
    <physiologicalReaction direction="left-to-right" evidence="10">
        <dbReference type="Rhea" id="RHEA:52081"/>
    </physiologicalReaction>
</comment>
<dbReference type="GO" id="GO:0016020">
    <property type="term" value="C:membrane"/>
    <property type="evidence" value="ECO:0007669"/>
    <property type="project" value="InterPro"/>
</dbReference>
<evidence type="ECO:0000256" key="5">
    <source>
        <dbReference type="ARBA" id="ARBA00022989"/>
    </source>
</evidence>
<dbReference type="PANTHER" id="PTHR10989:SF16">
    <property type="entry name" value="AT02829P-RELATED"/>
    <property type="match status" value="1"/>
</dbReference>
<comment type="catalytic activity">
    <reaction evidence="15">
        <text>13-(9Z-hexadecenoyloxy)-octadecanoate + H2O = 13-hydroxy-octadecanoate + (9Z)-hexadecenoate + H(+)</text>
        <dbReference type="Rhea" id="RHEA:52076"/>
        <dbReference type="ChEBI" id="CHEBI:15377"/>
        <dbReference type="ChEBI" id="CHEBI:15378"/>
        <dbReference type="ChEBI" id="CHEBI:32372"/>
        <dbReference type="ChEBI" id="CHEBI:136304"/>
        <dbReference type="ChEBI" id="CHEBI:136315"/>
    </reaction>
    <physiologicalReaction direction="left-to-right" evidence="15">
        <dbReference type="Rhea" id="RHEA:52077"/>
    </physiologicalReaction>
</comment>
<evidence type="ECO:0000256" key="1">
    <source>
        <dbReference type="ARBA" id="ARBA00000923"/>
    </source>
</evidence>
<evidence type="ECO:0000256" key="10">
    <source>
        <dbReference type="ARBA" id="ARBA00048680"/>
    </source>
</evidence>
<dbReference type="GO" id="GO:0012505">
    <property type="term" value="C:endomembrane system"/>
    <property type="evidence" value="ECO:0007669"/>
    <property type="project" value="UniProtKB-SubCell"/>
</dbReference>
<comment type="caution">
    <text evidence="19">The sequence shown here is derived from an EMBL/GenBank/DDBJ whole genome shotgun (WGS) entry which is preliminary data.</text>
</comment>
<evidence type="ECO:0000256" key="17">
    <source>
        <dbReference type="SAM" id="MobiDB-lite"/>
    </source>
</evidence>
<evidence type="ECO:0000313" key="20">
    <source>
        <dbReference type="Proteomes" id="UP001165289"/>
    </source>
</evidence>
<protein>
    <submittedName>
        <fullName evidence="19">Androgen-dependent TFPI-regulating protein-like isoform X1</fullName>
    </submittedName>
</protein>
<comment type="catalytic activity">
    <reaction evidence="7">
        <text>12-hexadecanoyloxy-octadecanoate + H2O = 12-hydroxyoctadecanoate + hexadecanoate + H(+)</text>
        <dbReference type="Rhea" id="RHEA:52056"/>
        <dbReference type="ChEBI" id="CHEBI:7896"/>
        <dbReference type="ChEBI" id="CHEBI:15377"/>
        <dbReference type="ChEBI" id="CHEBI:15378"/>
        <dbReference type="ChEBI" id="CHEBI:83677"/>
        <dbReference type="ChEBI" id="CHEBI:84201"/>
    </reaction>
    <physiologicalReaction direction="left-to-right" evidence="7">
        <dbReference type="Rhea" id="RHEA:52057"/>
    </physiologicalReaction>
</comment>
<evidence type="ECO:0000256" key="3">
    <source>
        <dbReference type="ARBA" id="ARBA00009300"/>
    </source>
</evidence>